<dbReference type="InterPro" id="IPR016181">
    <property type="entry name" value="Acyl_CoA_acyltransferase"/>
</dbReference>
<dbReference type="PROSITE" id="PS51186">
    <property type="entry name" value="GNAT"/>
    <property type="match status" value="1"/>
</dbReference>
<gene>
    <name evidence="4" type="ORF">SAMN05443668_10556</name>
</gene>
<reference evidence="4 5" key="1">
    <citation type="submission" date="2016-11" db="EMBL/GenBank/DDBJ databases">
        <authorList>
            <person name="Jaros S."/>
            <person name="Januszkiewicz K."/>
            <person name="Wedrychowicz H."/>
        </authorList>
    </citation>
    <scope>NUCLEOTIDE SEQUENCE [LARGE SCALE GENOMIC DNA]</scope>
    <source>
        <strain evidence="4 5">DSM 46144</strain>
    </source>
</reference>
<dbReference type="CDD" id="cd04301">
    <property type="entry name" value="NAT_SF"/>
    <property type="match status" value="1"/>
</dbReference>
<dbReference type="STRING" id="134849.SAMN05443668_10556"/>
<keyword evidence="2" id="KW-0012">Acyltransferase</keyword>
<name>A0A1M7QMS8_9ACTN</name>
<dbReference type="InterPro" id="IPR050832">
    <property type="entry name" value="Bact_Acetyltransf"/>
</dbReference>
<sequence>MITIRAAVPAEYATIGELTYDAYAADGLLANDSDYAEELRDAEHRANHCELLVAIDEQGRLLGTVTFCLPGSPYAELSHEGQAEFRMLAVAPDQRGRGVGTRLVRECLEMAARNGARSVVLSTKVQMNTAQRLYGRFGFERTPQLDWAPTDGVELLAYTKTL</sequence>
<dbReference type="Proteomes" id="UP000184440">
    <property type="component" value="Unassembled WGS sequence"/>
</dbReference>
<accession>A0A1M7QMS8</accession>
<dbReference type="PANTHER" id="PTHR43877">
    <property type="entry name" value="AMINOALKYLPHOSPHONATE N-ACETYLTRANSFERASE-RELATED-RELATED"/>
    <property type="match status" value="1"/>
</dbReference>
<dbReference type="EMBL" id="FRCS01000005">
    <property type="protein sequence ID" value="SHN32606.1"/>
    <property type="molecule type" value="Genomic_DNA"/>
</dbReference>
<evidence type="ECO:0000256" key="1">
    <source>
        <dbReference type="ARBA" id="ARBA00022679"/>
    </source>
</evidence>
<dbReference type="PANTHER" id="PTHR43877:SF2">
    <property type="entry name" value="AMINOALKYLPHOSPHONATE N-ACETYLTRANSFERASE-RELATED"/>
    <property type="match status" value="1"/>
</dbReference>
<evidence type="ECO:0000313" key="5">
    <source>
        <dbReference type="Proteomes" id="UP000184440"/>
    </source>
</evidence>
<dbReference type="GO" id="GO:0016747">
    <property type="term" value="F:acyltransferase activity, transferring groups other than amino-acyl groups"/>
    <property type="evidence" value="ECO:0007669"/>
    <property type="project" value="InterPro"/>
</dbReference>
<keyword evidence="5" id="KW-1185">Reference proteome</keyword>
<organism evidence="4 5">
    <name type="scientific">Cryptosporangium aurantiacum</name>
    <dbReference type="NCBI Taxonomy" id="134849"/>
    <lineage>
        <taxon>Bacteria</taxon>
        <taxon>Bacillati</taxon>
        <taxon>Actinomycetota</taxon>
        <taxon>Actinomycetes</taxon>
        <taxon>Cryptosporangiales</taxon>
        <taxon>Cryptosporangiaceae</taxon>
        <taxon>Cryptosporangium</taxon>
    </lineage>
</organism>
<evidence type="ECO:0000313" key="4">
    <source>
        <dbReference type="EMBL" id="SHN32606.1"/>
    </source>
</evidence>
<dbReference type="InterPro" id="IPR000182">
    <property type="entry name" value="GNAT_dom"/>
</dbReference>
<dbReference type="Pfam" id="PF00583">
    <property type="entry name" value="Acetyltransf_1"/>
    <property type="match status" value="1"/>
</dbReference>
<evidence type="ECO:0000256" key="2">
    <source>
        <dbReference type="ARBA" id="ARBA00023315"/>
    </source>
</evidence>
<proteinExistence type="predicted"/>
<dbReference type="Gene3D" id="3.40.630.30">
    <property type="match status" value="1"/>
</dbReference>
<keyword evidence="1 4" id="KW-0808">Transferase</keyword>
<protein>
    <submittedName>
        <fullName evidence="4">Predicted N-acetyltransferase YhbS</fullName>
    </submittedName>
</protein>
<evidence type="ECO:0000259" key="3">
    <source>
        <dbReference type="PROSITE" id="PS51186"/>
    </source>
</evidence>
<feature type="domain" description="N-acetyltransferase" evidence="3">
    <location>
        <begin position="2"/>
        <end position="162"/>
    </location>
</feature>
<dbReference type="SUPFAM" id="SSF55729">
    <property type="entry name" value="Acyl-CoA N-acyltransferases (Nat)"/>
    <property type="match status" value="1"/>
</dbReference>
<dbReference type="AlphaFoldDB" id="A0A1M7QMS8"/>